<keyword evidence="5" id="KW-0067">ATP-binding</keyword>
<evidence type="ECO:0000256" key="3">
    <source>
        <dbReference type="ARBA" id="ARBA00022741"/>
    </source>
</evidence>
<proteinExistence type="inferred from homology"/>
<dbReference type="AlphaFoldDB" id="A0A0U1QQH6"/>
<protein>
    <submittedName>
        <fullName evidence="7">2-dehydro-3-deoxygluconokinase</fullName>
    </submittedName>
</protein>
<dbReference type="PANTHER" id="PTHR43085">
    <property type="entry name" value="HEXOKINASE FAMILY MEMBER"/>
    <property type="match status" value="1"/>
</dbReference>
<dbReference type="EMBL" id="AFVQ02000056">
    <property type="protein sequence ID" value="KLI03063.1"/>
    <property type="molecule type" value="Genomic_DNA"/>
</dbReference>
<reference evidence="7 8" key="1">
    <citation type="journal article" date="2011" name="J. Bacteriol.">
        <title>Draft genome sequence of Sporolactobacillus inulinus strain CASD, an efficient D-lactic acid-producing bacterium with high-concentration lactate tolerance capability.</title>
        <authorList>
            <person name="Yu B."/>
            <person name="Su F."/>
            <person name="Wang L."/>
            <person name="Xu K."/>
            <person name="Zhao B."/>
            <person name="Xu P."/>
        </authorList>
    </citation>
    <scope>NUCLEOTIDE SEQUENCE [LARGE SCALE GENOMIC DNA]</scope>
    <source>
        <strain evidence="7 8">CASD</strain>
    </source>
</reference>
<comment type="similarity">
    <text evidence="1">Belongs to the carbohydrate kinase PfkB family.</text>
</comment>
<evidence type="ECO:0000256" key="4">
    <source>
        <dbReference type="ARBA" id="ARBA00022777"/>
    </source>
</evidence>
<evidence type="ECO:0000256" key="2">
    <source>
        <dbReference type="ARBA" id="ARBA00022679"/>
    </source>
</evidence>
<dbReference type="OrthoDB" id="9813569at2"/>
<sequence>MSEVITIGEPMIMFVADAAGDLKNVQHFTRYIAGAEVNVSVGVTRLGHQVSLISEVGNDPFGAYIRQFLEREGIETEAVAISGDHPTGFQLKSKTEVDDPEVVYFRKGSAASRLNAESIERFDFSGAKLLHLTGIFPALSAETFDATLKLIEKARENHLLITFDPNLRPTLWSDEATMVKRINQLAGRCDVVLPGFREGKRLTGRTTREAIADFYLSNGAKTVIIKLGSTGAYCKRQQPDGQVAETLVPSFRVDHVVDTVGAGDGFAVGVITGLLEALPDKKILERANAIGAIQVQHISDNEALPSREQLAAFIEKTAHQTPENQANDGLQAI</sequence>
<keyword evidence="8" id="KW-1185">Reference proteome</keyword>
<dbReference type="PROSITE" id="PS00584">
    <property type="entry name" value="PFKB_KINASES_2"/>
    <property type="match status" value="1"/>
</dbReference>
<dbReference type="PANTHER" id="PTHR43085:SF1">
    <property type="entry name" value="PSEUDOURIDINE KINASE-RELATED"/>
    <property type="match status" value="1"/>
</dbReference>
<evidence type="ECO:0000256" key="1">
    <source>
        <dbReference type="ARBA" id="ARBA00010688"/>
    </source>
</evidence>
<evidence type="ECO:0000256" key="5">
    <source>
        <dbReference type="ARBA" id="ARBA00022840"/>
    </source>
</evidence>
<evidence type="ECO:0000259" key="6">
    <source>
        <dbReference type="Pfam" id="PF00294"/>
    </source>
</evidence>
<comment type="caution">
    <text evidence="7">The sequence shown here is derived from an EMBL/GenBank/DDBJ whole genome shotgun (WGS) entry which is preliminary data.</text>
</comment>
<dbReference type="Pfam" id="PF00294">
    <property type="entry name" value="PfkB"/>
    <property type="match status" value="1"/>
</dbReference>
<feature type="domain" description="Carbohydrate kinase PfkB" evidence="6">
    <location>
        <begin position="1"/>
        <end position="306"/>
    </location>
</feature>
<evidence type="ECO:0000313" key="8">
    <source>
        <dbReference type="Proteomes" id="UP000035553"/>
    </source>
</evidence>
<dbReference type="InterPro" id="IPR011611">
    <property type="entry name" value="PfkB_dom"/>
</dbReference>
<dbReference type="CDD" id="cd01166">
    <property type="entry name" value="KdgK"/>
    <property type="match status" value="1"/>
</dbReference>
<dbReference type="RefSeq" id="WP_010024194.1">
    <property type="nucleotide sequence ID" value="NZ_AFVQ02000056.1"/>
</dbReference>
<keyword evidence="3" id="KW-0547">Nucleotide-binding</keyword>
<organism evidence="7 8">
    <name type="scientific">Sporolactobacillus inulinus CASD</name>
    <dbReference type="NCBI Taxonomy" id="1069536"/>
    <lineage>
        <taxon>Bacteria</taxon>
        <taxon>Bacillati</taxon>
        <taxon>Bacillota</taxon>
        <taxon>Bacilli</taxon>
        <taxon>Bacillales</taxon>
        <taxon>Sporolactobacillaceae</taxon>
        <taxon>Sporolactobacillus</taxon>
    </lineage>
</organism>
<dbReference type="GO" id="GO:0005524">
    <property type="term" value="F:ATP binding"/>
    <property type="evidence" value="ECO:0007669"/>
    <property type="project" value="UniProtKB-KW"/>
</dbReference>
<dbReference type="STRING" id="1069536.SINU_04785"/>
<dbReference type="Gene3D" id="3.40.1190.20">
    <property type="match status" value="1"/>
</dbReference>
<dbReference type="GO" id="GO:0016301">
    <property type="term" value="F:kinase activity"/>
    <property type="evidence" value="ECO:0007669"/>
    <property type="project" value="UniProtKB-KW"/>
</dbReference>
<dbReference type="InterPro" id="IPR050306">
    <property type="entry name" value="PfkB_Carbo_kinase"/>
</dbReference>
<dbReference type="InterPro" id="IPR029056">
    <property type="entry name" value="Ribokinase-like"/>
</dbReference>
<dbReference type="InterPro" id="IPR002173">
    <property type="entry name" value="Carboh/pur_kinase_PfkB_CS"/>
</dbReference>
<name>A0A0U1QQH6_9BACL</name>
<keyword evidence="4 7" id="KW-0418">Kinase</keyword>
<dbReference type="SUPFAM" id="SSF53613">
    <property type="entry name" value="Ribokinase-like"/>
    <property type="match status" value="1"/>
</dbReference>
<evidence type="ECO:0000313" key="7">
    <source>
        <dbReference type="EMBL" id="KLI03063.1"/>
    </source>
</evidence>
<keyword evidence="2" id="KW-0808">Transferase</keyword>
<dbReference type="Proteomes" id="UP000035553">
    <property type="component" value="Unassembled WGS sequence"/>
</dbReference>
<accession>A0A0U1QQH6</accession>
<gene>
    <name evidence="7" type="ORF">SINU_04785</name>
</gene>